<sequence length="472" mass="50915">MCEQLDLFDSLVPAGVVSFDRDEPSVTRSGITLRAHVVGTYALDGTWMWAWANDSHRDSPIAARSGELRELGERTGVPELTEPMPDLNHFPDPRLAADHLLLMCMGLLDARGGVICAVNERGRLFMVVDDPAVPRAEPRPARLTTALRNGAALLPGPALKPVQGWFARHGVEPVYGPGRVEGVLDGGDRVVVTLGDEEVTGVEVTGPGGGAPGCGTAGEQELEEARRSPDAPHRTFPRPLLAVAAREMAFSILRTRAMVQYADDHLAFDGRAPLWDEQAGELRFPGGGLTARRLGSYDAEEGWFRWAPGTEDIRDRFRHAAGLGAAEAEDLPELSGERLDLTAYGPREAVAVALARTAANVAGHTFTSLGNHFLVVTDERLSGTGTIDLDAAVTDIRGGASWLQGLVEQETRDETMRSLARSYFERLGLQVWHYGQPDFISGVTGLYEVRVYFAPDGTITHVAPGMVMGAPL</sequence>
<name>A0ABX3YC49_9ACTN</name>
<dbReference type="EMBL" id="MRYD01000235">
    <property type="protein sequence ID" value="OSZ56982.1"/>
    <property type="molecule type" value="Genomic_DNA"/>
</dbReference>
<keyword evidence="2" id="KW-1185">Reference proteome</keyword>
<comment type="caution">
    <text evidence="1">The sequence shown here is derived from an EMBL/GenBank/DDBJ whole genome shotgun (WGS) entry which is preliminary data.</text>
</comment>
<dbReference type="Proteomes" id="UP000194266">
    <property type="component" value="Unassembled WGS sequence"/>
</dbReference>
<dbReference type="Pfam" id="PF21813">
    <property type="entry name" value="DUF6882"/>
    <property type="match status" value="1"/>
</dbReference>
<dbReference type="InterPro" id="IPR049249">
    <property type="entry name" value="DUF6882"/>
</dbReference>
<gene>
    <name evidence="1" type="ORF">OQI_29915</name>
</gene>
<proteinExistence type="predicted"/>
<dbReference type="RefSeq" id="WP_086172373.1">
    <property type="nucleotide sequence ID" value="NZ_MRYD01000235.1"/>
</dbReference>
<evidence type="ECO:0000313" key="1">
    <source>
        <dbReference type="EMBL" id="OSZ56982.1"/>
    </source>
</evidence>
<evidence type="ECO:0000313" key="2">
    <source>
        <dbReference type="Proteomes" id="UP000194266"/>
    </source>
</evidence>
<reference evidence="1 2" key="1">
    <citation type="submission" date="2016-12" db="EMBL/GenBank/DDBJ databases">
        <title>Genome Mining:The Detection of Biosynthetic Gene Clusters to Aid in the Expression of Curamycin A produced by Streptomyces sp. strain CZA14.</title>
        <authorList>
            <person name="Durrell K.A."/>
            <person name="Kirby B.M."/>
            <person name="Khan W."/>
            <person name="Mthethwa T."/>
            <person name="Le Roes-Hill M."/>
        </authorList>
    </citation>
    <scope>NUCLEOTIDE SEQUENCE [LARGE SCALE GENOMIC DNA]</scope>
    <source>
        <strain evidence="1 2">CZA14</strain>
    </source>
</reference>
<accession>A0ABX3YC49</accession>
<organism evidence="1 2">
    <name type="scientific">Streptomyces pharetrae CZA14</name>
    <dbReference type="NCBI Taxonomy" id="1144883"/>
    <lineage>
        <taxon>Bacteria</taxon>
        <taxon>Bacillati</taxon>
        <taxon>Actinomycetota</taxon>
        <taxon>Actinomycetes</taxon>
        <taxon>Kitasatosporales</taxon>
        <taxon>Streptomycetaceae</taxon>
        <taxon>Streptomyces</taxon>
    </lineage>
</organism>
<protein>
    <submittedName>
        <fullName evidence="1">Uncharacterized protein</fullName>
    </submittedName>
</protein>